<dbReference type="NCBIfam" id="TIGR03506">
    <property type="entry name" value="FlgEFG_subfam"/>
    <property type="match status" value="2"/>
</dbReference>
<comment type="function">
    <text evidence="4">A flexible structure which links the flagellar filament to the drive apparatus in the basal body.</text>
</comment>
<evidence type="ECO:0000256" key="3">
    <source>
        <dbReference type="ARBA" id="ARBA00023143"/>
    </source>
</evidence>
<evidence type="ECO:0000313" key="8">
    <source>
        <dbReference type="Proteomes" id="UP001055117"/>
    </source>
</evidence>
<feature type="domain" description="Flagellar hook protein FlgE/F/G-like D1" evidence="6">
    <location>
        <begin position="84"/>
        <end position="164"/>
    </location>
</feature>
<dbReference type="InterPro" id="IPR053967">
    <property type="entry name" value="LlgE_F_G-like_D1"/>
</dbReference>
<keyword evidence="7" id="KW-0282">Flagellum</keyword>
<dbReference type="Pfam" id="PF06429">
    <property type="entry name" value="Flg_bbr_C"/>
    <property type="match status" value="1"/>
</dbReference>
<dbReference type="SUPFAM" id="SSF117143">
    <property type="entry name" value="Flagellar hook protein flgE"/>
    <property type="match status" value="1"/>
</dbReference>
<evidence type="ECO:0000259" key="6">
    <source>
        <dbReference type="Pfam" id="PF22692"/>
    </source>
</evidence>
<dbReference type="InterPro" id="IPR020013">
    <property type="entry name" value="Flagellar_FlgE/F/G"/>
</dbReference>
<keyword evidence="8" id="KW-1185">Reference proteome</keyword>
<accession>A0ABQ4QHF2</accession>
<gene>
    <name evidence="7" type="primary">flgG_3</name>
    <name evidence="7" type="ORF">AFCDBAGC_2530</name>
</gene>
<dbReference type="InterPro" id="IPR037925">
    <property type="entry name" value="FlgE/F/G-like"/>
</dbReference>
<feature type="domain" description="Flagellar basal-body/hook protein C-terminal" evidence="5">
    <location>
        <begin position="218"/>
        <end position="261"/>
    </location>
</feature>
<reference evidence="7 8" key="1">
    <citation type="journal article" date="2021" name="Front. Microbiol.">
        <title>Comprehensive Comparative Genomics and Phenotyping of Methylobacterium Species.</title>
        <authorList>
            <person name="Alessa O."/>
            <person name="Ogura Y."/>
            <person name="Fujitani Y."/>
            <person name="Takami H."/>
            <person name="Hayashi T."/>
            <person name="Sahin N."/>
            <person name="Tani A."/>
        </authorList>
    </citation>
    <scope>NUCLEOTIDE SEQUENCE [LARGE SCALE GENOMIC DNA]</scope>
    <source>
        <strain evidence="7 8">DSM 23679</strain>
    </source>
</reference>
<evidence type="ECO:0000256" key="1">
    <source>
        <dbReference type="ARBA" id="ARBA00004117"/>
    </source>
</evidence>
<keyword evidence="3 4" id="KW-0975">Bacterial flagellum</keyword>
<dbReference type="Pfam" id="PF22692">
    <property type="entry name" value="LlgE_F_G_D1"/>
    <property type="match status" value="1"/>
</dbReference>
<comment type="similarity">
    <text evidence="2 4">Belongs to the flagella basal body rod proteins family.</text>
</comment>
<organism evidence="7 8">
    <name type="scientific">Methylobacterium cerastii</name>
    <dbReference type="NCBI Taxonomy" id="932741"/>
    <lineage>
        <taxon>Bacteria</taxon>
        <taxon>Pseudomonadati</taxon>
        <taxon>Pseudomonadota</taxon>
        <taxon>Alphaproteobacteria</taxon>
        <taxon>Hyphomicrobiales</taxon>
        <taxon>Methylobacteriaceae</taxon>
        <taxon>Methylobacterium</taxon>
    </lineage>
</organism>
<dbReference type="Proteomes" id="UP001055117">
    <property type="component" value="Unassembled WGS sequence"/>
</dbReference>
<name>A0ABQ4QHF2_9HYPH</name>
<dbReference type="PANTHER" id="PTHR30435:SF1">
    <property type="entry name" value="FLAGELLAR HOOK PROTEIN FLGE"/>
    <property type="match status" value="1"/>
</dbReference>
<comment type="subcellular location">
    <subcellularLocation>
        <location evidence="1 4">Bacterial flagellum basal body</location>
    </subcellularLocation>
</comment>
<evidence type="ECO:0000259" key="5">
    <source>
        <dbReference type="Pfam" id="PF06429"/>
    </source>
</evidence>
<dbReference type="PANTHER" id="PTHR30435">
    <property type="entry name" value="FLAGELLAR PROTEIN"/>
    <property type="match status" value="1"/>
</dbReference>
<protein>
    <recommendedName>
        <fullName evidence="4">Flagellar hook protein FlgE</fullName>
    </recommendedName>
</protein>
<keyword evidence="7" id="KW-0969">Cilium</keyword>
<comment type="caution">
    <text evidence="7">The sequence shown here is derived from an EMBL/GenBank/DDBJ whole genome shotgun (WGS) entry which is preliminary data.</text>
</comment>
<keyword evidence="7" id="KW-0966">Cell projection</keyword>
<evidence type="ECO:0000256" key="4">
    <source>
        <dbReference type="RuleBase" id="RU362116"/>
    </source>
</evidence>
<dbReference type="EMBL" id="BPQG01000036">
    <property type="protein sequence ID" value="GJD44663.1"/>
    <property type="molecule type" value="Genomic_DNA"/>
</dbReference>
<dbReference type="InterPro" id="IPR010930">
    <property type="entry name" value="Flg_bb/hook_C_dom"/>
</dbReference>
<sequence length="264" mass="26375">MSLMDALSNAITGTSAQSFALNNISGNIANSTTAGFKNTDTSFADMLAQTEAGTQPAGGVAISTRSNLGLQGTVGSTGIATNLAIGGDGYFIVRQNLGTASTPSFGSDLAYTRRGDFAPDASGYLVNGTGYYLFAGSSKGAPVQMPPTGTSALSSLSVSPAGALTSTLSDGSTQALGTLTLAQFGARDTLASLDGGAFVATASTGAPSFGLNGATVTAGSVEQSNASISDQFSKMIETQQAYTSNTKVIGTVNEMLQSAIAMYV</sequence>
<evidence type="ECO:0000256" key="2">
    <source>
        <dbReference type="ARBA" id="ARBA00009677"/>
    </source>
</evidence>
<dbReference type="RefSeq" id="WP_147830186.1">
    <property type="nucleotide sequence ID" value="NZ_BPQG01000036.1"/>
</dbReference>
<evidence type="ECO:0000313" key="7">
    <source>
        <dbReference type="EMBL" id="GJD44663.1"/>
    </source>
</evidence>
<proteinExistence type="inferred from homology"/>